<dbReference type="KEGG" id="shr:100926544"/>
<evidence type="ECO:0000256" key="12">
    <source>
        <dbReference type="ARBA" id="ARBA00035485"/>
    </source>
</evidence>
<gene>
    <name evidence="16" type="primary">GADD45GIP1</name>
</gene>
<reference evidence="16" key="2">
    <citation type="submission" date="2025-08" db="UniProtKB">
        <authorList>
            <consortium name="Ensembl"/>
        </authorList>
    </citation>
    <scope>IDENTIFICATION</scope>
</reference>
<keyword evidence="8" id="KW-0687">Ribonucleoprotein</keyword>
<dbReference type="Gene3D" id="6.10.280.120">
    <property type="entry name" value="Growth arrest and DNA-damage-inducible proteins-interacting protein 1"/>
    <property type="match status" value="1"/>
</dbReference>
<dbReference type="InterPro" id="IPR018472">
    <property type="entry name" value="Ribosomal_mL64"/>
</dbReference>
<evidence type="ECO:0000256" key="15">
    <source>
        <dbReference type="SAM" id="MobiDB-lite"/>
    </source>
</evidence>
<dbReference type="AlphaFoldDB" id="A0A7N4NMY8"/>
<feature type="compositionally biased region" description="Low complexity" evidence="15">
    <location>
        <begin position="15"/>
        <end position="25"/>
    </location>
</feature>
<feature type="compositionally biased region" description="Basic and acidic residues" evidence="15">
    <location>
        <begin position="222"/>
        <end position="237"/>
    </location>
</feature>
<dbReference type="PANTHER" id="PTHR31761">
    <property type="entry name" value="GROWTH ARREST AND DNA DAMAGE-INDUCIBLE PROTEINS-INTERACTING PROTEIN 1 GADD45GIP1"/>
    <property type="match status" value="1"/>
</dbReference>
<keyword evidence="17" id="KW-1185">Reference proteome</keyword>
<evidence type="ECO:0000256" key="8">
    <source>
        <dbReference type="ARBA" id="ARBA00023274"/>
    </source>
</evidence>
<proteinExistence type="inferred from homology"/>
<dbReference type="GeneTree" id="ENSGT00390000013719"/>
<feature type="region of interest" description="Disordered" evidence="15">
    <location>
        <begin position="1"/>
        <end position="50"/>
    </location>
</feature>
<keyword evidence="5 14" id="KW-0175">Coiled coil</keyword>
<evidence type="ECO:0000256" key="4">
    <source>
        <dbReference type="ARBA" id="ARBA00022980"/>
    </source>
</evidence>
<dbReference type="OrthoDB" id="9451752at2759"/>
<reference evidence="16" key="3">
    <citation type="submission" date="2025-09" db="UniProtKB">
        <authorList>
            <consortium name="Ensembl"/>
        </authorList>
    </citation>
    <scope>IDENTIFICATION</scope>
</reference>
<dbReference type="Pfam" id="PF10147">
    <property type="entry name" value="CR6_interact"/>
    <property type="match status" value="1"/>
</dbReference>
<organism evidence="16 17">
    <name type="scientific">Sarcophilus harrisii</name>
    <name type="common">Tasmanian devil</name>
    <name type="synonym">Sarcophilus laniarius</name>
    <dbReference type="NCBI Taxonomy" id="9305"/>
    <lineage>
        <taxon>Eukaryota</taxon>
        <taxon>Metazoa</taxon>
        <taxon>Chordata</taxon>
        <taxon>Craniata</taxon>
        <taxon>Vertebrata</taxon>
        <taxon>Euteleostomi</taxon>
        <taxon>Mammalia</taxon>
        <taxon>Metatheria</taxon>
        <taxon>Dasyuromorphia</taxon>
        <taxon>Dasyuridae</taxon>
        <taxon>Sarcophilus</taxon>
    </lineage>
</organism>
<comment type="function">
    <text evidence="13">Acts as a negative regulator of G1 to S cell cycle phase progression by inhibiting cyclin-dependent kinases. Inhibitory effects are additive with GADD45 proteins but also occur in the absence of GADD45 proteins. Acts as a repressor of the orphan nuclear receptor NR4A1 by inhibiting AB domain-mediated transcriptional activity. May be involved in the hormone-mediated regulation of NR4A1 transcriptional activity. May play a role in mitochondrial protein synthesis.</text>
</comment>
<dbReference type="GO" id="GO:0005840">
    <property type="term" value="C:ribosome"/>
    <property type="evidence" value="ECO:0007669"/>
    <property type="project" value="UniProtKB-KW"/>
</dbReference>
<feature type="region of interest" description="Disordered" evidence="15">
    <location>
        <begin position="146"/>
        <end position="172"/>
    </location>
</feature>
<comment type="similarity">
    <text evidence="3">Belongs to the mitochondrion-specific ribosomal protein mL64 family.</text>
</comment>
<dbReference type="RefSeq" id="XP_031803507.1">
    <property type="nucleotide sequence ID" value="XM_031947647.1"/>
</dbReference>
<name>A0A7N4NMY8_SARHA</name>
<accession>A0A7N4NMY8</accession>
<dbReference type="GO" id="GO:0005739">
    <property type="term" value="C:mitochondrion"/>
    <property type="evidence" value="ECO:0007669"/>
    <property type="project" value="UniProtKB-SubCell"/>
</dbReference>
<feature type="compositionally biased region" description="Pro residues" evidence="15">
    <location>
        <begin position="29"/>
        <end position="41"/>
    </location>
</feature>
<protein>
    <recommendedName>
        <fullName evidence="11">Large ribosomal subunit protein mL64</fullName>
    </recommendedName>
    <alternativeName>
        <fullName evidence="10">39S ribosomal protein L59, mitochondrial</fullName>
    </alternativeName>
    <alternativeName>
        <fullName evidence="12">Growth arrest and DNA damage-inducible proteins-interacting protein 1</fullName>
    </alternativeName>
</protein>
<evidence type="ECO:0000256" key="2">
    <source>
        <dbReference type="ARBA" id="ARBA00004173"/>
    </source>
</evidence>
<comment type="subcellular location">
    <subcellularLocation>
        <location evidence="2">Mitochondrion</location>
    </subcellularLocation>
    <subcellularLocation>
        <location evidence="1">Nucleus</location>
    </subcellularLocation>
</comment>
<evidence type="ECO:0000256" key="3">
    <source>
        <dbReference type="ARBA" id="ARBA00005421"/>
    </source>
</evidence>
<dbReference type="FunCoup" id="A0A7N4NMY8">
    <property type="interactions" value="1506"/>
</dbReference>
<evidence type="ECO:0000256" key="14">
    <source>
        <dbReference type="SAM" id="Coils"/>
    </source>
</evidence>
<dbReference type="GeneID" id="100926544"/>
<keyword evidence="7" id="KW-0539">Nucleus</keyword>
<dbReference type="GO" id="GO:1990904">
    <property type="term" value="C:ribonucleoprotein complex"/>
    <property type="evidence" value="ECO:0007669"/>
    <property type="project" value="UniProtKB-KW"/>
</dbReference>
<dbReference type="CTD" id="90480"/>
<feature type="compositionally biased region" description="Basic and acidic residues" evidence="15">
    <location>
        <begin position="161"/>
        <end position="172"/>
    </location>
</feature>
<evidence type="ECO:0000256" key="9">
    <source>
        <dbReference type="ARBA" id="ARBA00023306"/>
    </source>
</evidence>
<keyword evidence="4" id="KW-0689">Ribosomal protein</keyword>
<evidence type="ECO:0000256" key="10">
    <source>
        <dbReference type="ARBA" id="ARBA00030700"/>
    </source>
</evidence>
<evidence type="ECO:0000256" key="7">
    <source>
        <dbReference type="ARBA" id="ARBA00023242"/>
    </source>
</evidence>
<dbReference type="InterPro" id="IPR043035">
    <property type="entry name" value="Ribosomal_mL64_sf"/>
</dbReference>
<evidence type="ECO:0000256" key="6">
    <source>
        <dbReference type="ARBA" id="ARBA00023128"/>
    </source>
</evidence>
<reference evidence="16 17" key="1">
    <citation type="journal article" date="2011" name="Proc. Natl. Acad. Sci. U.S.A.">
        <title>Genetic diversity and population structure of the endangered marsupial Sarcophilus harrisii (Tasmanian devil).</title>
        <authorList>
            <person name="Miller W."/>
            <person name="Hayes V.M."/>
            <person name="Ratan A."/>
            <person name="Petersen D.C."/>
            <person name="Wittekindt N.E."/>
            <person name="Miller J."/>
            <person name="Walenz B."/>
            <person name="Knight J."/>
            <person name="Qi J."/>
            <person name="Zhao F."/>
            <person name="Wang Q."/>
            <person name="Bedoya-Reina O.C."/>
            <person name="Katiyar N."/>
            <person name="Tomsho L.P."/>
            <person name="Kasson L.M."/>
            <person name="Hardie R.A."/>
            <person name="Woodbridge P."/>
            <person name="Tindall E.A."/>
            <person name="Bertelsen M.F."/>
            <person name="Dixon D."/>
            <person name="Pyecroft S."/>
            <person name="Helgen K.M."/>
            <person name="Lesk A.M."/>
            <person name="Pringle T.H."/>
            <person name="Patterson N."/>
            <person name="Zhang Y."/>
            <person name="Kreiss A."/>
            <person name="Woods G.M."/>
            <person name="Jones M.E."/>
            <person name="Schuster S.C."/>
        </authorList>
    </citation>
    <scope>NUCLEOTIDE SEQUENCE [LARGE SCALE GENOMIC DNA]</scope>
</reference>
<evidence type="ECO:0000256" key="5">
    <source>
        <dbReference type="ARBA" id="ARBA00023054"/>
    </source>
</evidence>
<dbReference type="Ensembl" id="ENSSHAT00000026003.1">
    <property type="protein sequence ID" value="ENSSHAP00000025240.1"/>
    <property type="gene ID" value="ENSSHAG00000030763.1"/>
</dbReference>
<sequence>MAAPMLRACGVRTLRAPPGAPASRAYRARPPPLRPPKPFTPDPEDPMTPRWQLQPRFAAKQFGRFGAASGVAPGSLWPTVPQLREMEAEEREWQPSLGAMQEALRARAEAQERARREREQLIEAKMAQMPQMIMAWRQQQRERWEKVQAEKARRARLQAEAQEKLGYDVDPRSSRFQELLQELEKQDRKRLKQQKKQQKEAARMEALQKAAEAPKSPVSTEPEEHRDPEQGSPDSEHIQNSSNKA</sequence>
<dbReference type="Proteomes" id="UP000007648">
    <property type="component" value="Unassembled WGS sequence"/>
</dbReference>
<evidence type="ECO:0000313" key="16">
    <source>
        <dbReference type="Ensembl" id="ENSSHAP00000025240.1"/>
    </source>
</evidence>
<dbReference type="InParanoid" id="A0A7N4NMY8"/>
<evidence type="ECO:0000256" key="13">
    <source>
        <dbReference type="ARBA" id="ARBA00060144"/>
    </source>
</evidence>
<feature type="region of interest" description="Disordered" evidence="15">
    <location>
        <begin position="186"/>
        <end position="245"/>
    </location>
</feature>
<keyword evidence="9" id="KW-0131">Cell cycle</keyword>
<evidence type="ECO:0000256" key="1">
    <source>
        <dbReference type="ARBA" id="ARBA00004123"/>
    </source>
</evidence>
<feature type="coiled-coil region" evidence="14">
    <location>
        <begin position="100"/>
        <end position="127"/>
    </location>
</feature>
<evidence type="ECO:0000256" key="11">
    <source>
        <dbReference type="ARBA" id="ARBA00035184"/>
    </source>
</evidence>
<dbReference type="GO" id="GO:0005654">
    <property type="term" value="C:nucleoplasm"/>
    <property type="evidence" value="ECO:0007669"/>
    <property type="project" value="Ensembl"/>
</dbReference>
<keyword evidence="6" id="KW-0496">Mitochondrion</keyword>
<evidence type="ECO:0000313" key="17">
    <source>
        <dbReference type="Proteomes" id="UP000007648"/>
    </source>
</evidence>
<dbReference type="PANTHER" id="PTHR31761:SF1">
    <property type="entry name" value="LARGE RIBOSOMAL SUBUNIT PROTEIN ML64"/>
    <property type="match status" value="1"/>
</dbReference>